<evidence type="ECO:0000256" key="5">
    <source>
        <dbReference type="ARBA" id="ARBA00022989"/>
    </source>
</evidence>
<dbReference type="InterPro" id="IPR000425">
    <property type="entry name" value="MIP"/>
</dbReference>
<dbReference type="Gene3D" id="1.20.1080.10">
    <property type="entry name" value="Glycerol uptake facilitator protein"/>
    <property type="match status" value="1"/>
</dbReference>
<dbReference type="Gene3D" id="1.25.40.10">
    <property type="entry name" value="Tetratricopeptide repeat domain"/>
    <property type="match status" value="4"/>
</dbReference>
<dbReference type="InterPro" id="IPR002885">
    <property type="entry name" value="PPR_rpt"/>
</dbReference>
<dbReference type="InterPro" id="IPR036280">
    <property type="entry name" value="Multihaem_cyt_sf"/>
</dbReference>
<dbReference type="FunFam" id="1.25.40.10:FF:001093">
    <property type="entry name" value="Pentatricopeptide repeat-containing protein At2g34400"/>
    <property type="match status" value="1"/>
</dbReference>
<evidence type="ECO:0000256" key="8">
    <source>
        <dbReference type="PROSITE-ProRule" id="PRU00708"/>
    </source>
</evidence>
<gene>
    <name evidence="11" type="ORF">Cni_G25929</name>
</gene>
<feature type="transmembrane region" description="Helical" evidence="9">
    <location>
        <begin position="79"/>
        <end position="101"/>
    </location>
</feature>
<keyword evidence="2" id="KW-0813">Transport</keyword>
<dbReference type="Pfam" id="PF00230">
    <property type="entry name" value="MIP"/>
    <property type="match status" value="1"/>
</dbReference>
<evidence type="ECO:0000256" key="4">
    <source>
        <dbReference type="ARBA" id="ARBA00022737"/>
    </source>
</evidence>
<dbReference type="GO" id="GO:0015267">
    <property type="term" value="F:channel activity"/>
    <property type="evidence" value="ECO:0007669"/>
    <property type="project" value="InterPro"/>
</dbReference>
<comment type="subcellular location">
    <subcellularLocation>
        <location evidence="1">Membrane</location>
        <topology evidence="1">Multi-pass membrane protein</topology>
    </subcellularLocation>
</comment>
<feature type="transmembrane region" description="Helical" evidence="9">
    <location>
        <begin position="237"/>
        <end position="258"/>
    </location>
</feature>
<dbReference type="PANTHER" id="PTHR47926:SF411">
    <property type="entry name" value="PENTATRICOPEPTIDE REPEAT-CONTAINING PROTEIN"/>
    <property type="match status" value="1"/>
</dbReference>
<dbReference type="FunFam" id="1.20.1080.10:FF:000013">
    <property type="entry name" value="Aquaporin NIP2-1"/>
    <property type="match status" value="1"/>
</dbReference>
<feature type="repeat" description="PPR" evidence="8">
    <location>
        <begin position="532"/>
        <end position="566"/>
    </location>
</feature>
<feature type="transmembrane region" description="Helical" evidence="9">
    <location>
        <begin position="52"/>
        <end position="73"/>
    </location>
</feature>
<dbReference type="InterPro" id="IPR022357">
    <property type="entry name" value="MIP_CS"/>
</dbReference>
<dbReference type="InterPro" id="IPR023271">
    <property type="entry name" value="Aquaporin-like"/>
</dbReference>
<evidence type="ECO:0000256" key="9">
    <source>
        <dbReference type="SAM" id="Phobius"/>
    </source>
</evidence>
<dbReference type="PROSITE" id="PS00221">
    <property type="entry name" value="MIP"/>
    <property type="match status" value="1"/>
</dbReference>
<evidence type="ECO:0000313" key="11">
    <source>
        <dbReference type="EMBL" id="WOL17140.1"/>
    </source>
</evidence>
<reference evidence="11 12" key="1">
    <citation type="submission" date="2023-10" db="EMBL/GenBank/DDBJ databases">
        <title>Chromosome-scale genome assembly provides insights into flower coloration mechanisms of Canna indica.</title>
        <authorList>
            <person name="Li C."/>
        </authorList>
    </citation>
    <scope>NUCLEOTIDE SEQUENCE [LARGE SCALE GENOMIC DNA]</scope>
    <source>
        <tissue evidence="11">Flower</tissue>
    </source>
</reference>
<keyword evidence="5 9" id="KW-1133">Transmembrane helix</keyword>
<keyword evidence="3 9" id="KW-0812">Transmembrane</keyword>
<dbReference type="SUPFAM" id="SSF48695">
    <property type="entry name" value="Multiheme cytochromes"/>
    <property type="match status" value="1"/>
</dbReference>
<sequence length="1080" mass="119174">MMSSSNEIHDIDVVTAQTLTGEDSIITIPAQRVLHRHKSFKDLFPPFLPRKVAAEVIATFLLVFVTCGAAALNKNNPGVVSQLGASVAGGLIVTVMIYAVGHISGAHMNPAVTLAFAVSKHFPWIQVPFYWSAQFTGAMVASFILRELLHPITVIGTTTPSGTAARALVMEIIVTFSMMFVTLAVATDTRAVGELAGLAVGSAVCITSILAGPVSGGSMNPARTLGPAVASRIYDSLWVYFVGPALGTLSGAMAYKLIRMSDKPSHLLVAAAEQYVGSSSITTIVAPKSPSTPLKLRRMKSLEMASPRHVNTLDMSLRHVHQVHALASKTGLDADPLVAGKILLLAATILPDALDYARRLFFLTPSPDPFMYNTLIRGVSDSDEPPRHAVLLYSRMRQRSVPPDSFSFAFLLKVAANSKSLILGRQLHSHVVHHGLDAHLFVATTLVSMYAECGRIASARKTFDGIPQPNVVAWNAIMTAYFRVGDVGNAESVFDEMPLRNLTSWNIMLAGYTRAGELEAAKRLFISMLQKDSVSWSTMIVGFANHGLFNDAFGFFRQLLREGLRPNEVSLTGVLTACSQAGAFETGKILHGHMEKSGLNTITAVANALLDLYARCGSLEMARRVFNYEMGKKSVISWTSMIAALAMHGHGNEAIKLFDEMEKHGPKPDGVTFISLLYACSHSGMVEQGYHFFHKMEDAYGIKQSIEHYGCMVDLFGRAGLLEKAYDFIIQMPMEPNAIIWRTLLGACSIHGNVNLAELVRSKLSAVEPGNPGDYVLLSNIYAVAGKWKDVANVRRTMSNDSVRKSPGWSSIEVDKVVYMFVANDEQSSVRVEAHEKLIEIMSRLRKEGHVPEIASVLHDIEDEEKEDAIVLHSEKLAVAFGIARLSSKSVIRIVKNLRICKDCHVVMKLISKVYEREIVNSIVKNLRICRDCHVVMKLISKSLIVKNLRICRDCHVVMKLISKNSIVKNLRICRDCHVVMKLISKSLIVKNLRICRDCHVVMKLISKNSIVKNLRICRDCHVVMKLISKNSIVKNLRICGDCHVVMKLISKVYAREIVVRDRSRFHYFKDGSCSCRDYW</sequence>
<evidence type="ECO:0000259" key="10">
    <source>
        <dbReference type="Pfam" id="PF14432"/>
    </source>
</evidence>
<dbReference type="GO" id="GO:0016020">
    <property type="term" value="C:membrane"/>
    <property type="evidence" value="ECO:0007669"/>
    <property type="project" value="UniProtKB-SubCell"/>
</dbReference>
<feature type="repeat" description="PPR" evidence="8">
    <location>
        <begin position="470"/>
        <end position="504"/>
    </location>
</feature>
<dbReference type="GO" id="GO:0008270">
    <property type="term" value="F:zinc ion binding"/>
    <property type="evidence" value="ECO:0007669"/>
    <property type="project" value="InterPro"/>
</dbReference>
<feature type="repeat" description="PPR" evidence="8">
    <location>
        <begin position="634"/>
        <end position="668"/>
    </location>
</feature>
<dbReference type="PROSITE" id="PS51375">
    <property type="entry name" value="PPR"/>
    <property type="match status" value="4"/>
</dbReference>
<organism evidence="11 12">
    <name type="scientific">Canna indica</name>
    <name type="common">Indian-shot</name>
    <dbReference type="NCBI Taxonomy" id="4628"/>
    <lineage>
        <taxon>Eukaryota</taxon>
        <taxon>Viridiplantae</taxon>
        <taxon>Streptophyta</taxon>
        <taxon>Embryophyta</taxon>
        <taxon>Tracheophyta</taxon>
        <taxon>Spermatophyta</taxon>
        <taxon>Magnoliopsida</taxon>
        <taxon>Liliopsida</taxon>
        <taxon>Zingiberales</taxon>
        <taxon>Cannaceae</taxon>
        <taxon>Canna</taxon>
    </lineage>
</organism>
<dbReference type="AlphaFoldDB" id="A0AAQ3KYX5"/>
<dbReference type="Pfam" id="PF01535">
    <property type="entry name" value="PPR"/>
    <property type="match status" value="2"/>
</dbReference>
<accession>A0AAQ3KYX5</accession>
<evidence type="ECO:0000256" key="7">
    <source>
        <dbReference type="ARBA" id="ARBA00060753"/>
    </source>
</evidence>
<feature type="domain" description="DYW" evidence="10">
    <location>
        <begin position="849"/>
        <end position="920"/>
    </location>
</feature>
<dbReference type="FunFam" id="1.25.40.10:FF:000934">
    <property type="entry name" value="Pentatricopeptide repeat-containing protein"/>
    <property type="match status" value="1"/>
</dbReference>
<keyword evidence="12" id="KW-1185">Reference proteome</keyword>
<feature type="transmembrane region" description="Helical" evidence="9">
    <location>
        <begin position="122"/>
        <end position="145"/>
    </location>
</feature>
<dbReference type="InterPro" id="IPR032867">
    <property type="entry name" value="DYW_dom"/>
</dbReference>
<dbReference type="PRINTS" id="PR00783">
    <property type="entry name" value="MINTRINSICP"/>
</dbReference>
<dbReference type="EMBL" id="CP136897">
    <property type="protein sequence ID" value="WOL17140.1"/>
    <property type="molecule type" value="Genomic_DNA"/>
</dbReference>
<evidence type="ECO:0000256" key="6">
    <source>
        <dbReference type="ARBA" id="ARBA00023136"/>
    </source>
</evidence>
<protein>
    <recommendedName>
        <fullName evidence="10">DYW domain-containing protein</fullName>
    </recommendedName>
</protein>
<name>A0AAQ3KYX5_9LILI</name>
<evidence type="ECO:0000256" key="2">
    <source>
        <dbReference type="ARBA" id="ARBA00022448"/>
    </source>
</evidence>
<feature type="domain" description="DYW" evidence="10">
    <location>
        <begin position="1033"/>
        <end position="1080"/>
    </location>
</feature>
<evidence type="ECO:0000256" key="1">
    <source>
        <dbReference type="ARBA" id="ARBA00004141"/>
    </source>
</evidence>
<comment type="similarity">
    <text evidence="7">Belongs to the MIP/aquaporin (TC 1.A.8) family. NIP (TC 1.A.8.12) subfamily.</text>
</comment>
<dbReference type="GO" id="GO:0003723">
    <property type="term" value="F:RNA binding"/>
    <property type="evidence" value="ECO:0007669"/>
    <property type="project" value="InterPro"/>
</dbReference>
<keyword evidence="6 9" id="KW-0472">Membrane</keyword>
<dbReference type="InterPro" id="IPR046960">
    <property type="entry name" value="PPR_At4g14850-like_plant"/>
</dbReference>
<dbReference type="GO" id="GO:0009451">
    <property type="term" value="P:RNA modification"/>
    <property type="evidence" value="ECO:0007669"/>
    <property type="project" value="InterPro"/>
</dbReference>
<dbReference type="NCBIfam" id="TIGR00756">
    <property type="entry name" value="PPR"/>
    <property type="match status" value="4"/>
</dbReference>
<dbReference type="Pfam" id="PF13041">
    <property type="entry name" value="PPR_2"/>
    <property type="match status" value="3"/>
</dbReference>
<evidence type="ECO:0000256" key="3">
    <source>
        <dbReference type="ARBA" id="ARBA00022692"/>
    </source>
</evidence>
<dbReference type="InterPro" id="IPR011990">
    <property type="entry name" value="TPR-like_helical_dom_sf"/>
</dbReference>
<feature type="transmembrane region" description="Helical" evidence="9">
    <location>
        <begin position="198"/>
        <end position="217"/>
    </location>
</feature>
<dbReference type="Pfam" id="PF14432">
    <property type="entry name" value="DYW_deaminase"/>
    <property type="match status" value="2"/>
</dbReference>
<dbReference type="PANTHER" id="PTHR47926">
    <property type="entry name" value="PENTATRICOPEPTIDE REPEAT-CONTAINING PROTEIN"/>
    <property type="match status" value="1"/>
</dbReference>
<evidence type="ECO:0000313" key="12">
    <source>
        <dbReference type="Proteomes" id="UP001327560"/>
    </source>
</evidence>
<dbReference type="CDD" id="cd00333">
    <property type="entry name" value="MIP"/>
    <property type="match status" value="1"/>
</dbReference>
<dbReference type="SUPFAM" id="SSF81338">
    <property type="entry name" value="Aquaporin-like"/>
    <property type="match status" value="1"/>
</dbReference>
<dbReference type="Proteomes" id="UP001327560">
    <property type="component" value="Chromosome 8"/>
</dbReference>
<proteinExistence type="inferred from homology"/>
<dbReference type="InterPro" id="IPR046848">
    <property type="entry name" value="E_motif"/>
</dbReference>
<dbReference type="Pfam" id="PF20431">
    <property type="entry name" value="E_motif"/>
    <property type="match status" value="1"/>
</dbReference>
<feature type="repeat" description="PPR" evidence="8">
    <location>
        <begin position="368"/>
        <end position="403"/>
    </location>
</feature>
<feature type="transmembrane region" description="Helical" evidence="9">
    <location>
        <begin position="165"/>
        <end position="186"/>
    </location>
</feature>
<keyword evidence="4" id="KW-0677">Repeat</keyword>